<protein>
    <recommendedName>
        <fullName evidence="4">Secreted protein</fullName>
    </recommendedName>
</protein>
<evidence type="ECO:0000313" key="3">
    <source>
        <dbReference type="Proteomes" id="UP001596139"/>
    </source>
</evidence>
<comment type="caution">
    <text evidence="2">The sequence shown here is derived from an EMBL/GenBank/DDBJ whole genome shotgun (WGS) entry which is preliminary data.</text>
</comment>
<evidence type="ECO:0000256" key="1">
    <source>
        <dbReference type="SAM" id="MobiDB-lite"/>
    </source>
</evidence>
<evidence type="ECO:0008006" key="4">
    <source>
        <dbReference type="Google" id="ProtNLM"/>
    </source>
</evidence>
<accession>A0ABW1MLF3</accession>
<proteinExistence type="predicted"/>
<gene>
    <name evidence="2" type="ORF">ACFP4F_17170</name>
</gene>
<reference evidence="3" key="1">
    <citation type="journal article" date="2019" name="Int. J. Syst. Evol. Microbiol.">
        <title>The Global Catalogue of Microorganisms (GCM) 10K type strain sequencing project: providing services to taxonomists for standard genome sequencing and annotation.</title>
        <authorList>
            <consortium name="The Broad Institute Genomics Platform"/>
            <consortium name="The Broad Institute Genome Sequencing Center for Infectious Disease"/>
            <person name="Wu L."/>
            <person name="Ma J."/>
        </authorList>
    </citation>
    <scope>NUCLEOTIDE SEQUENCE [LARGE SCALE GENOMIC DNA]</scope>
    <source>
        <strain evidence="3">CGMCC 1.15180</strain>
    </source>
</reference>
<evidence type="ECO:0000313" key="2">
    <source>
        <dbReference type="EMBL" id="MFC6064271.1"/>
    </source>
</evidence>
<organism evidence="2 3">
    <name type="scientific">Streptomyces ochraceiscleroticus</name>
    <dbReference type="NCBI Taxonomy" id="47761"/>
    <lineage>
        <taxon>Bacteria</taxon>
        <taxon>Bacillati</taxon>
        <taxon>Actinomycetota</taxon>
        <taxon>Actinomycetes</taxon>
        <taxon>Kitasatosporales</taxon>
        <taxon>Streptomycetaceae</taxon>
        <taxon>Streptomyces</taxon>
    </lineage>
</organism>
<dbReference type="EMBL" id="JBHSPX010000004">
    <property type="protein sequence ID" value="MFC6064271.1"/>
    <property type="molecule type" value="Genomic_DNA"/>
</dbReference>
<keyword evidence="3" id="KW-1185">Reference proteome</keyword>
<name>A0ABW1MLF3_9ACTN</name>
<dbReference type="RefSeq" id="WP_031059033.1">
    <property type="nucleotide sequence ID" value="NZ_JBHSPX010000004.1"/>
</dbReference>
<sequence>MIRLLLAVSVTGPALHQCAHHFLKATDQEACHRPRVRRRAVGMLAQGSARQGGAVRSQHFAEGRGGAL</sequence>
<feature type="region of interest" description="Disordered" evidence="1">
    <location>
        <begin position="45"/>
        <end position="68"/>
    </location>
</feature>
<dbReference type="Proteomes" id="UP001596139">
    <property type="component" value="Unassembled WGS sequence"/>
</dbReference>